<sequence length="146" mass="17048">MEQSGLKCHLRTSVVDMYILLLTFLCKAHRHYSSSTLSTSPVLILEKLINFPERMAKDLVALQNRFQIVLEAISKQYTKVKVYSALIESEMTQRKRNGWWRSHWRILPKHHELRVTKSEIIKLLWQQDGRDDAAGTNLTVSVCHMI</sequence>
<evidence type="ECO:0000313" key="1">
    <source>
        <dbReference type="EMBL" id="KAL2051979.1"/>
    </source>
</evidence>
<reference evidence="1 2" key="1">
    <citation type="submission" date="2024-09" db="EMBL/GenBank/DDBJ databases">
        <title>Rethinking Asexuality: The Enigmatic Case of Functional Sexual Genes in Lepraria (Stereocaulaceae).</title>
        <authorList>
            <person name="Doellman M."/>
            <person name="Sun Y."/>
            <person name="Barcenas-Pena A."/>
            <person name="Lumbsch H.T."/>
            <person name="Grewe F."/>
        </authorList>
    </citation>
    <scope>NUCLEOTIDE SEQUENCE [LARGE SCALE GENOMIC DNA]</scope>
    <source>
        <strain evidence="1 2">Grewe 0041</strain>
    </source>
</reference>
<evidence type="ECO:0000313" key="2">
    <source>
        <dbReference type="Proteomes" id="UP001590951"/>
    </source>
</evidence>
<accession>A0ABR4B4Z2</accession>
<name>A0ABR4B4Z2_9LECA</name>
<organism evidence="1 2">
    <name type="scientific">Lepraria finkii</name>
    <dbReference type="NCBI Taxonomy" id="1340010"/>
    <lineage>
        <taxon>Eukaryota</taxon>
        <taxon>Fungi</taxon>
        <taxon>Dikarya</taxon>
        <taxon>Ascomycota</taxon>
        <taxon>Pezizomycotina</taxon>
        <taxon>Lecanoromycetes</taxon>
        <taxon>OSLEUM clade</taxon>
        <taxon>Lecanoromycetidae</taxon>
        <taxon>Lecanorales</taxon>
        <taxon>Lecanorineae</taxon>
        <taxon>Stereocaulaceae</taxon>
        <taxon>Lepraria</taxon>
    </lineage>
</organism>
<dbReference type="EMBL" id="JBHFEH010000030">
    <property type="protein sequence ID" value="KAL2051979.1"/>
    <property type="molecule type" value="Genomic_DNA"/>
</dbReference>
<keyword evidence="2" id="KW-1185">Reference proteome</keyword>
<comment type="caution">
    <text evidence="1">The sequence shown here is derived from an EMBL/GenBank/DDBJ whole genome shotgun (WGS) entry which is preliminary data.</text>
</comment>
<dbReference type="Proteomes" id="UP001590951">
    <property type="component" value="Unassembled WGS sequence"/>
</dbReference>
<gene>
    <name evidence="1" type="ORF">ABVK25_007671</name>
</gene>
<protein>
    <submittedName>
        <fullName evidence="1">Uncharacterized protein</fullName>
    </submittedName>
</protein>
<proteinExistence type="predicted"/>